<dbReference type="InterPro" id="IPR005946">
    <property type="entry name" value="Rib-P_diPkinase"/>
</dbReference>
<feature type="domain" description="Phosphoribosyltransferase" evidence="3">
    <location>
        <begin position="155"/>
        <end position="252"/>
    </location>
</feature>
<evidence type="ECO:0000256" key="2">
    <source>
        <dbReference type="RuleBase" id="RU004324"/>
    </source>
</evidence>
<dbReference type="GO" id="GO:0006015">
    <property type="term" value="P:5-phosphoribose 1-diphosphate biosynthetic process"/>
    <property type="evidence" value="ECO:0007669"/>
    <property type="project" value="TreeGrafter"/>
</dbReference>
<evidence type="ECO:0000313" key="5">
    <source>
        <dbReference type="EMBL" id="NMH65239.1"/>
    </source>
</evidence>
<dbReference type="SMART" id="SM01400">
    <property type="entry name" value="Pribosyltran_N"/>
    <property type="match status" value="1"/>
</dbReference>
<dbReference type="GO" id="GO:0006164">
    <property type="term" value="P:purine nucleotide biosynthetic process"/>
    <property type="evidence" value="ECO:0007669"/>
    <property type="project" value="TreeGrafter"/>
</dbReference>
<dbReference type="Pfam" id="PF13793">
    <property type="entry name" value="Pribosyltran_N"/>
    <property type="match status" value="1"/>
</dbReference>
<organism evidence="5 6">
    <name type="scientific">Shewanella salipaludis</name>
    <dbReference type="NCBI Taxonomy" id="2723052"/>
    <lineage>
        <taxon>Bacteria</taxon>
        <taxon>Pseudomonadati</taxon>
        <taxon>Pseudomonadota</taxon>
        <taxon>Gammaproteobacteria</taxon>
        <taxon>Alteromonadales</taxon>
        <taxon>Shewanellaceae</taxon>
        <taxon>Shewanella</taxon>
    </lineage>
</organism>
<comment type="caution">
    <text evidence="5">The sequence shown here is derived from an EMBL/GenBank/DDBJ whole genome shotgun (WGS) entry which is preliminary data.</text>
</comment>
<dbReference type="InterPro" id="IPR029099">
    <property type="entry name" value="Pribosyltran_N"/>
</dbReference>
<dbReference type="NCBIfam" id="NF005537">
    <property type="entry name" value="PRK07199.1"/>
    <property type="match status" value="1"/>
</dbReference>
<dbReference type="PANTHER" id="PTHR10210:SF41">
    <property type="entry name" value="RIBOSE-PHOSPHATE PYROPHOSPHOKINASE 1, CHLOROPLASTIC"/>
    <property type="match status" value="1"/>
</dbReference>
<dbReference type="SUPFAM" id="SSF53271">
    <property type="entry name" value="PRTase-like"/>
    <property type="match status" value="2"/>
</dbReference>
<sequence length="303" mass="33077">MRGQAQPPLTLFSLTAHPLQPSLCKALQATPGSYDSRQFPDGESYLRITTRVAGRHCLVLADLSHPNDKYLPLLFLLETLKEQGAASVGLVAPYLCYMRQDRSFIEGEAVTSRLFARALSNHCDWLVTVDPHLHRYHSLDEIYRIPSKVVQGAPALASWLKGRPDLLLVGPDAESRQWVSSIAEASGHPFVIGQKQRLGDRHVEVSLPDISGHGNKSAVIIDDVISSGQTLLQCILALKRQGMARIQCAAVHGIFADDVYAELMAAGLECLATSNTLPHPSNAIDVTPLLLKPIRQCIALLGK</sequence>
<evidence type="ECO:0000256" key="1">
    <source>
        <dbReference type="ARBA" id="ARBA00022727"/>
    </source>
</evidence>
<evidence type="ECO:0000313" key="6">
    <source>
        <dbReference type="Proteomes" id="UP000737113"/>
    </source>
</evidence>
<dbReference type="CDD" id="cd06223">
    <property type="entry name" value="PRTases_typeI"/>
    <property type="match status" value="1"/>
</dbReference>
<feature type="domain" description="Ribose-phosphate pyrophosphokinase N-terminal" evidence="4">
    <location>
        <begin position="10"/>
        <end position="120"/>
    </location>
</feature>
<dbReference type="RefSeq" id="WP_169563916.1">
    <property type="nucleotide sequence ID" value="NZ_JAAXYH010000004.1"/>
</dbReference>
<dbReference type="InterPro" id="IPR029057">
    <property type="entry name" value="PRTase-like"/>
</dbReference>
<evidence type="ECO:0000259" key="4">
    <source>
        <dbReference type="Pfam" id="PF13793"/>
    </source>
</evidence>
<protein>
    <submittedName>
        <fullName evidence="5">Ribose-phosphate diphosphokinase</fullName>
        <ecNumber evidence="5">2.7.6.1</ecNumber>
    </submittedName>
</protein>
<evidence type="ECO:0000259" key="3">
    <source>
        <dbReference type="Pfam" id="PF00156"/>
    </source>
</evidence>
<keyword evidence="5" id="KW-0808">Transferase</keyword>
<dbReference type="GO" id="GO:0002189">
    <property type="term" value="C:ribose phosphate diphosphokinase complex"/>
    <property type="evidence" value="ECO:0007669"/>
    <property type="project" value="TreeGrafter"/>
</dbReference>
<accession>A0A972FTY6</accession>
<dbReference type="GO" id="GO:0004749">
    <property type="term" value="F:ribose phosphate diphosphokinase activity"/>
    <property type="evidence" value="ECO:0007669"/>
    <property type="project" value="UniProtKB-EC"/>
</dbReference>
<comment type="similarity">
    <text evidence="2">Belongs to the ribose-phosphate pyrophosphokinase family.</text>
</comment>
<gene>
    <name evidence="5" type="ORF">HC757_08650</name>
</gene>
<dbReference type="Proteomes" id="UP000737113">
    <property type="component" value="Unassembled WGS sequence"/>
</dbReference>
<dbReference type="PANTHER" id="PTHR10210">
    <property type="entry name" value="RIBOSE-PHOSPHATE DIPHOSPHOKINASE FAMILY MEMBER"/>
    <property type="match status" value="1"/>
</dbReference>
<keyword evidence="6" id="KW-1185">Reference proteome</keyword>
<dbReference type="EMBL" id="JAAXYH010000004">
    <property type="protein sequence ID" value="NMH65239.1"/>
    <property type="molecule type" value="Genomic_DNA"/>
</dbReference>
<dbReference type="Gene3D" id="3.40.50.2020">
    <property type="match status" value="2"/>
</dbReference>
<dbReference type="NCBIfam" id="TIGR01251">
    <property type="entry name" value="ribP_PPkin"/>
    <property type="match status" value="1"/>
</dbReference>
<dbReference type="EC" id="2.7.6.1" evidence="5"/>
<reference evidence="5" key="1">
    <citation type="submission" date="2020-04" db="EMBL/GenBank/DDBJ databases">
        <title>Description of Shewanella salipaludis sp. nov., isolated from a salt marsh.</title>
        <authorList>
            <person name="Park S."/>
            <person name="Yoon J.-H."/>
        </authorList>
    </citation>
    <scope>NUCLEOTIDE SEQUENCE</scope>
    <source>
        <strain evidence="5">SHSM-M6</strain>
    </source>
</reference>
<keyword evidence="1 2" id="KW-0545">Nucleotide biosynthesis</keyword>
<dbReference type="AlphaFoldDB" id="A0A972FTY6"/>
<dbReference type="InterPro" id="IPR000836">
    <property type="entry name" value="PRTase_dom"/>
</dbReference>
<dbReference type="GO" id="GO:0005737">
    <property type="term" value="C:cytoplasm"/>
    <property type="evidence" value="ECO:0007669"/>
    <property type="project" value="TreeGrafter"/>
</dbReference>
<proteinExistence type="inferred from homology"/>
<name>A0A972FTY6_9GAMM</name>
<dbReference type="GO" id="GO:0000287">
    <property type="term" value="F:magnesium ion binding"/>
    <property type="evidence" value="ECO:0007669"/>
    <property type="project" value="InterPro"/>
</dbReference>
<dbReference type="Pfam" id="PF00156">
    <property type="entry name" value="Pribosyltran"/>
    <property type="match status" value="1"/>
</dbReference>